<evidence type="ECO:0000313" key="1">
    <source>
        <dbReference type="EMBL" id="TCL56357.1"/>
    </source>
</evidence>
<comment type="caution">
    <text evidence="1">The sequence shown here is derived from an EMBL/GenBank/DDBJ whole genome shotgun (WGS) entry which is preliminary data.</text>
</comment>
<dbReference type="Proteomes" id="UP000295184">
    <property type="component" value="Unassembled WGS sequence"/>
</dbReference>
<evidence type="ECO:0000313" key="2">
    <source>
        <dbReference type="Proteomes" id="UP000295184"/>
    </source>
</evidence>
<dbReference type="EMBL" id="SLUM01000013">
    <property type="protein sequence ID" value="TCL56357.1"/>
    <property type="molecule type" value="Genomic_DNA"/>
</dbReference>
<dbReference type="OrthoDB" id="2003821at2"/>
<organism evidence="1 2">
    <name type="scientific">Allofournierella massiliensis</name>
    <dbReference type="NCBI Taxonomy" id="1650663"/>
    <lineage>
        <taxon>Bacteria</taxon>
        <taxon>Bacillati</taxon>
        <taxon>Bacillota</taxon>
        <taxon>Clostridia</taxon>
        <taxon>Eubacteriales</taxon>
        <taxon>Oscillospiraceae</taxon>
        <taxon>Allofournierella</taxon>
    </lineage>
</organism>
<name>A0A4R1QSC1_9FIRM</name>
<sequence length="100" mass="11435">MSKKAKRKIILIDGIRYYADRPNTCRKCFFWKNRKVGCILGKQNCYYLAEAVMTAQEKKCEGCCYAKGQPCVGAVCYQELDVWLRATRINRAQREGAANG</sequence>
<proteinExistence type="predicted"/>
<dbReference type="RefSeq" id="WP_058965517.1">
    <property type="nucleotide sequence ID" value="NZ_CABKVM010000018.1"/>
</dbReference>
<gene>
    <name evidence="1" type="ORF">EDD77_11315</name>
</gene>
<reference evidence="1 2" key="1">
    <citation type="submission" date="2019-03" db="EMBL/GenBank/DDBJ databases">
        <title>Genomic Encyclopedia of Type Strains, Phase IV (KMG-IV): sequencing the most valuable type-strain genomes for metagenomic binning, comparative biology and taxonomic classification.</title>
        <authorList>
            <person name="Goeker M."/>
        </authorList>
    </citation>
    <scope>NUCLEOTIDE SEQUENCE [LARGE SCALE GENOMIC DNA]</scope>
    <source>
        <strain evidence="1 2">DSM 100451</strain>
    </source>
</reference>
<dbReference type="STRING" id="1650663.GCA_001486665_02534"/>
<protein>
    <submittedName>
        <fullName evidence="1">Uncharacterized protein</fullName>
    </submittedName>
</protein>
<dbReference type="AlphaFoldDB" id="A0A4R1QSC1"/>
<accession>A0A4R1QSC1</accession>